<proteinExistence type="predicted"/>
<protein>
    <submittedName>
        <fullName evidence="1">Uncharacterized protein</fullName>
    </submittedName>
</protein>
<comment type="caution">
    <text evidence="1">The sequence shown here is derived from an EMBL/GenBank/DDBJ whole genome shotgun (WGS) entry which is preliminary data.</text>
</comment>
<keyword evidence="2" id="KW-1185">Reference proteome</keyword>
<dbReference type="EMBL" id="JAWDGP010007183">
    <property type="protein sequence ID" value="KAK3728420.1"/>
    <property type="molecule type" value="Genomic_DNA"/>
</dbReference>
<dbReference type="AlphaFoldDB" id="A0AAE0Y1C3"/>
<gene>
    <name evidence="1" type="ORF">RRG08_013560</name>
</gene>
<name>A0AAE0Y1C3_9GAST</name>
<accession>A0AAE0Y1C3</accession>
<dbReference type="Proteomes" id="UP001283361">
    <property type="component" value="Unassembled WGS sequence"/>
</dbReference>
<sequence>MFSTRQPYFTRSFCRNRGQTSDLNPVSSLMEVGLRHVLNSSNQVTRSIELDFVCHQLQKPTIRLEQRGQDLVLMSLPLENTRFQTMYCPPSAVEHHSHQREPLVADVFAAAVRTLIPRADPRQLHLPTVPSPLARAS</sequence>
<evidence type="ECO:0000313" key="2">
    <source>
        <dbReference type="Proteomes" id="UP001283361"/>
    </source>
</evidence>
<organism evidence="1 2">
    <name type="scientific">Elysia crispata</name>
    <name type="common">lettuce slug</name>
    <dbReference type="NCBI Taxonomy" id="231223"/>
    <lineage>
        <taxon>Eukaryota</taxon>
        <taxon>Metazoa</taxon>
        <taxon>Spiralia</taxon>
        <taxon>Lophotrochozoa</taxon>
        <taxon>Mollusca</taxon>
        <taxon>Gastropoda</taxon>
        <taxon>Heterobranchia</taxon>
        <taxon>Euthyneura</taxon>
        <taxon>Panpulmonata</taxon>
        <taxon>Sacoglossa</taxon>
        <taxon>Placobranchoidea</taxon>
        <taxon>Plakobranchidae</taxon>
        <taxon>Elysia</taxon>
    </lineage>
</organism>
<evidence type="ECO:0000313" key="1">
    <source>
        <dbReference type="EMBL" id="KAK3728420.1"/>
    </source>
</evidence>
<reference evidence="1" key="1">
    <citation type="journal article" date="2023" name="G3 (Bethesda)">
        <title>A reference genome for the long-term kleptoplast-retaining sea slug Elysia crispata morphotype clarki.</title>
        <authorList>
            <person name="Eastman K.E."/>
            <person name="Pendleton A.L."/>
            <person name="Shaikh M.A."/>
            <person name="Suttiyut T."/>
            <person name="Ogas R."/>
            <person name="Tomko P."/>
            <person name="Gavelis G."/>
            <person name="Widhalm J.R."/>
            <person name="Wisecaver J.H."/>
        </authorList>
    </citation>
    <scope>NUCLEOTIDE SEQUENCE</scope>
    <source>
        <strain evidence="1">ECLA1</strain>
    </source>
</reference>